<dbReference type="InterPro" id="IPR001606">
    <property type="entry name" value="ARID_dom"/>
</dbReference>
<feature type="domain" description="PHD-type" evidence="10">
    <location>
        <begin position="1289"/>
        <end position="1338"/>
    </location>
</feature>
<feature type="compositionally biased region" description="Polar residues" evidence="9">
    <location>
        <begin position="331"/>
        <end position="346"/>
    </location>
</feature>
<dbReference type="Pfam" id="PF00628">
    <property type="entry name" value="PHD"/>
    <property type="match status" value="2"/>
</dbReference>
<evidence type="ECO:0000313" key="15">
    <source>
        <dbReference type="Proteomes" id="UP000327013"/>
    </source>
</evidence>
<feature type="compositionally biased region" description="Basic and acidic residues" evidence="9">
    <location>
        <begin position="1642"/>
        <end position="1662"/>
    </location>
</feature>
<evidence type="ECO:0000256" key="5">
    <source>
        <dbReference type="ARBA" id="ARBA00022833"/>
    </source>
</evidence>
<keyword evidence="6" id="KW-0408">Iron</keyword>
<dbReference type="PROSITE" id="PS51183">
    <property type="entry name" value="JMJN"/>
    <property type="match status" value="1"/>
</dbReference>
<dbReference type="SMART" id="SM00249">
    <property type="entry name" value="PHD"/>
    <property type="match status" value="2"/>
</dbReference>
<dbReference type="InterPro" id="IPR013637">
    <property type="entry name" value="Lys_sp_deMease-like_dom"/>
</dbReference>
<feature type="compositionally biased region" description="Low complexity" evidence="9">
    <location>
        <begin position="1"/>
        <end position="31"/>
    </location>
</feature>
<sequence length="1678" mass="189407">MVNVPSAGPSAAAPGQARATSATNASASASRLKLNGAPSSITPNGGIPLSARRAEPLDLNTVERRNKPLPGWREPTSRQHFAGIKEAPTFRPTADDWRDPMEYMRKIAPEGSKYGICKIVPPDGWDPDFAIDTTKFHFKTRKQELNFVEGGSRTNLDYLDKLGKFHKSLGINFTRFPSVDKRPLDLYELKKAVESRGGFEKVCKGKKWAEIGRILGYSGKIMSSLSTSLKNSYGKWLEPYERYLAYYAPNVRMQTEQERGGPYNTPSPGQSPMRKSAQATPSSLNKEAPAMRASFALNGSISEGDVPAKKSSEPERPSSGFTAVNAGSGFTAVNSQPASSSFTAVNQRVKHESESRQGTPTGSAAVTPVPMAPLVPDGYAPHNLSAKRRLSDASDARSDAQPRSTSNGRQNKRARHARGDAPNVVGSQMLQPRSSTPRSLTTRERGSMKSGDFCEKCERPDERRNLLECSGCDDWYHMRCLDPPLRTAPEDWHCPKCLVGTGEFGFEEGGIYSLKNFQEKSSVFKEHHFMSKVAYDPILDRPKPVTEDDVEREFWRLVTLKTETVEVEYGADIHSTTHGSGFPTMERNPRNPYTADPWNLNVLPLHQESLFRYIKSDISGMTVPWLYVGMVFSTFCWHNEDHYAYSANYQHFGATKTWYGIPGASADAFENAMKEAVPELFESQPDLLFQLVTLLSPDQLEKARVPVYACDQRAGEYIITFPKAYHAGFNHGFNFNEAVNFAPADWEPWGEEGVQRLGDFRRQPCFSHDMLLMTAASQKDVPIKTARWLAPALQRVTVREKAHREAFHAKIESKKYIKVREGEQVYQFENVLDTDDYPEEEYTCAYCKGYAYLSRFWCEKTGKIACLDHIEQIECCNEQEYHEVHMRVTDYKLDSTLQRITEKASLPDAWQQKFDETIADTSKPQLKVLRGLLAEGERIPWDMPSLAGLKAFVDRCNDWVDEATSYITRKQQNRRKSKGGNNAKTEEDPRNIKNIKKLLDEADLIGFDCPEIATLQERAEEIVQFQQDARKALLDITKRTSEEIEELIQIGKGFYLEIPEVEVLEKLAKQIKWQERAKDRKTPKTLQDVGGLLKEATELGVPEHNENLLYLQDQKHRGEIWEEKAKELMSVENVHFVQLDSFSKQAADLPVSRETLAAIDAILKKQREAQDQIMSLVERCKNPDFSQRPKYAEVNQVMEALGELNSKPPGTIDLEKEQKRHEDWMRRGKKLFGKSNAPLHILHQHLQLIDNRNKGCFDLDDRPSLPVEPSSRANTPEDLEERHSGSQRNVFCLCRKPEAGMMIECAVCHEWYHSKCLKIARGKIKDEDDFTCPICDYRVKIPRDAERPKLEELMDLQSQIPGLPFQPDEEDTLESIIDTAQKFRDHVQQFVNPIMATVEEIPLMRFHLRKIEGADLLLSEETNFFRQELHRLWPIAPEPPPIIEKSKSTRKPRPTKQQKLMAAHGVDNPDDLPPELRTKQLQRKSRDDSKNQESQPAMSRGSSAQGSAPGKTQTLNFRQPLTASTFPHKQAAQTRHESPLFSQPSVVPGTSAYASPGSELPRLASPFAASPESAREGNLDPGLFNSHGLEDRFHDDEARPSVSPHRRNLSGNSAPGDIMFDPGQQSAGETTTNFDSMFADLTNHDEHDSSPVQPKHDEIKAERGMVDPALLGDRLFES</sequence>
<keyword evidence="15" id="KW-1185">Reference proteome</keyword>
<feature type="region of interest" description="Disordered" evidence="9">
    <location>
        <begin position="1527"/>
        <end position="1662"/>
    </location>
</feature>
<dbReference type="InterPro" id="IPR004198">
    <property type="entry name" value="Znf_C5HC2"/>
</dbReference>
<feature type="compositionally biased region" description="Polar residues" evidence="9">
    <location>
        <begin position="1623"/>
        <end position="1635"/>
    </location>
</feature>
<feature type="region of interest" description="Disordered" evidence="9">
    <location>
        <begin position="301"/>
        <end position="455"/>
    </location>
</feature>
<dbReference type="GO" id="GO:0008270">
    <property type="term" value="F:zinc ion binding"/>
    <property type="evidence" value="ECO:0007669"/>
    <property type="project" value="UniProtKB-KW"/>
</dbReference>
<feature type="region of interest" description="Disordered" evidence="9">
    <location>
        <begin position="1260"/>
        <end position="1282"/>
    </location>
</feature>
<feature type="region of interest" description="Disordered" evidence="9">
    <location>
        <begin position="970"/>
        <end position="989"/>
    </location>
</feature>
<evidence type="ECO:0000256" key="7">
    <source>
        <dbReference type="ARBA" id="ARBA00023242"/>
    </source>
</evidence>
<dbReference type="InterPro" id="IPR001965">
    <property type="entry name" value="Znf_PHD"/>
</dbReference>
<evidence type="ECO:0000259" key="10">
    <source>
        <dbReference type="PROSITE" id="PS50016"/>
    </source>
</evidence>
<dbReference type="PANTHER" id="PTHR10694:SF33">
    <property type="entry name" value="LYSINE-SPECIFIC DEMETHYLASE 5"/>
    <property type="match status" value="1"/>
</dbReference>
<feature type="region of interest" description="Disordered" evidence="9">
    <location>
        <begin position="1436"/>
        <end position="1514"/>
    </location>
</feature>
<dbReference type="InterPro" id="IPR011011">
    <property type="entry name" value="Znf_FYVE_PHD"/>
</dbReference>
<dbReference type="Pfam" id="PF01388">
    <property type="entry name" value="ARID"/>
    <property type="match status" value="1"/>
</dbReference>
<dbReference type="OrthoDB" id="1678912at2759"/>
<feature type="compositionally biased region" description="Basic and acidic residues" evidence="9">
    <location>
        <begin position="1474"/>
        <end position="1491"/>
    </location>
</feature>
<feature type="domain" description="ARID" evidence="11">
    <location>
        <begin position="152"/>
        <end position="245"/>
    </location>
</feature>
<dbReference type="GO" id="GO:0005634">
    <property type="term" value="C:nucleus"/>
    <property type="evidence" value="ECO:0007669"/>
    <property type="project" value="UniProtKB-SubCell"/>
</dbReference>
<feature type="domain" description="PHD-type" evidence="10">
    <location>
        <begin position="451"/>
        <end position="500"/>
    </location>
</feature>
<evidence type="ECO:0000256" key="1">
    <source>
        <dbReference type="ARBA" id="ARBA00004123"/>
    </source>
</evidence>
<name>A0A5N6KY57_9ROSI</name>
<evidence type="ECO:0000259" key="13">
    <source>
        <dbReference type="PROSITE" id="PS51184"/>
    </source>
</evidence>
<proteinExistence type="predicted"/>
<dbReference type="GO" id="GO:0034647">
    <property type="term" value="F:histone H3K4me/H3K4me2/H3K4me3 demethylase activity"/>
    <property type="evidence" value="ECO:0007669"/>
    <property type="project" value="TreeGrafter"/>
</dbReference>
<keyword evidence="7" id="KW-0539">Nucleus</keyword>
<dbReference type="InterPro" id="IPR019787">
    <property type="entry name" value="Znf_PHD-finger"/>
</dbReference>
<dbReference type="Pfam" id="PF02373">
    <property type="entry name" value="JmjC"/>
    <property type="match status" value="1"/>
</dbReference>
<dbReference type="SMART" id="SM00558">
    <property type="entry name" value="JmjC"/>
    <property type="match status" value="1"/>
</dbReference>
<dbReference type="Gene3D" id="3.30.40.10">
    <property type="entry name" value="Zinc/RING finger domain, C3HC4 (zinc finger)"/>
    <property type="match status" value="2"/>
</dbReference>
<dbReference type="InterPro" id="IPR003349">
    <property type="entry name" value="JmjN"/>
</dbReference>
<evidence type="ECO:0000259" key="11">
    <source>
        <dbReference type="PROSITE" id="PS51011"/>
    </source>
</evidence>
<feature type="domain" description="JmjC" evidence="13">
    <location>
        <begin position="592"/>
        <end position="758"/>
    </location>
</feature>
<dbReference type="SUPFAM" id="SSF57903">
    <property type="entry name" value="FYVE/PHD zinc finger"/>
    <property type="match status" value="2"/>
</dbReference>
<dbReference type="SUPFAM" id="SSF51197">
    <property type="entry name" value="Clavaminate synthase-like"/>
    <property type="match status" value="1"/>
</dbReference>
<dbReference type="Gene3D" id="1.10.150.60">
    <property type="entry name" value="ARID DNA-binding domain"/>
    <property type="match status" value="1"/>
</dbReference>
<dbReference type="PANTHER" id="PTHR10694">
    <property type="entry name" value="LYSINE-SPECIFIC DEMETHYLASE"/>
    <property type="match status" value="1"/>
</dbReference>
<dbReference type="InterPro" id="IPR013083">
    <property type="entry name" value="Znf_RING/FYVE/PHD"/>
</dbReference>
<dbReference type="GO" id="GO:0006355">
    <property type="term" value="P:regulation of DNA-templated transcription"/>
    <property type="evidence" value="ECO:0007669"/>
    <property type="project" value="TreeGrafter"/>
</dbReference>
<dbReference type="FunFam" id="2.60.120.650:FF:000014">
    <property type="entry name" value="PHD transcription factor (Rum1)"/>
    <property type="match status" value="1"/>
</dbReference>
<dbReference type="PROSITE" id="PS51011">
    <property type="entry name" value="ARID"/>
    <property type="match status" value="1"/>
</dbReference>
<dbReference type="InterPro" id="IPR019786">
    <property type="entry name" value="Zinc_finger_PHD-type_CS"/>
</dbReference>
<feature type="compositionally biased region" description="Polar residues" evidence="9">
    <location>
        <begin position="425"/>
        <end position="440"/>
    </location>
</feature>
<dbReference type="SMART" id="SM00501">
    <property type="entry name" value="BRIGHT"/>
    <property type="match status" value="1"/>
</dbReference>
<dbReference type="Pfam" id="PF08429">
    <property type="entry name" value="PLU-1"/>
    <property type="match status" value="1"/>
</dbReference>
<dbReference type="Pfam" id="PF02928">
    <property type="entry name" value="zf-C5HC2"/>
    <property type="match status" value="1"/>
</dbReference>
<dbReference type="PROSITE" id="PS50016">
    <property type="entry name" value="ZF_PHD_2"/>
    <property type="match status" value="2"/>
</dbReference>
<dbReference type="GO" id="GO:0003677">
    <property type="term" value="F:DNA binding"/>
    <property type="evidence" value="ECO:0007669"/>
    <property type="project" value="InterPro"/>
</dbReference>
<evidence type="ECO:0000256" key="9">
    <source>
        <dbReference type="SAM" id="MobiDB-lite"/>
    </source>
</evidence>
<evidence type="ECO:0000256" key="2">
    <source>
        <dbReference type="ARBA" id="ARBA00022723"/>
    </source>
</evidence>
<comment type="subcellular location">
    <subcellularLocation>
        <location evidence="1">Nucleus</location>
    </subcellularLocation>
</comment>
<evidence type="ECO:0000256" key="3">
    <source>
        <dbReference type="ARBA" id="ARBA00022737"/>
    </source>
</evidence>
<dbReference type="SMART" id="SM00545">
    <property type="entry name" value="JmjN"/>
    <property type="match status" value="1"/>
</dbReference>
<protein>
    <submittedName>
        <fullName evidence="14">Uncharacterized protein</fullName>
    </submittedName>
</protein>
<accession>A0A5N6KY57</accession>
<dbReference type="PROSITE" id="PS01359">
    <property type="entry name" value="ZF_PHD_1"/>
    <property type="match status" value="2"/>
</dbReference>
<evidence type="ECO:0000313" key="14">
    <source>
        <dbReference type="EMBL" id="KAB8360748.1"/>
    </source>
</evidence>
<feature type="region of interest" description="Disordered" evidence="9">
    <location>
        <begin position="256"/>
        <end position="286"/>
    </location>
</feature>
<evidence type="ECO:0000256" key="4">
    <source>
        <dbReference type="ARBA" id="ARBA00022771"/>
    </source>
</evidence>
<dbReference type="GO" id="GO:0000785">
    <property type="term" value="C:chromatin"/>
    <property type="evidence" value="ECO:0007669"/>
    <property type="project" value="TreeGrafter"/>
</dbReference>
<keyword evidence="3" id="KW-0677">Repeat</keyword>
<dbReference type="CDD" id="cd15518">
    <property type="entry name" value="PHD_Ecm5p_Lid2p_like"/>
    <property type="match status" value="1"/>
</dbReference>
<gene>
    <name evidence="14" type="ORF">FH972_024482</name>
</gene>
<feature type="domain" description="JmjN" evidence="12">
    <location>
        <begin position="87"/>
        <end position="128"/>
    </location>
</feature>
<dbReference type="SUPFAM" id="SSF46774">
    <property type="entry name" value="ARID-like"/>
    <property type="match status" value="1"/>
</dbReference>
<dbReference type="EMBL" id="VIBQ01000017">
    <property type="protein sequence ID" value="KAB8360748.1"/>
    <property type="molecule type" value="Genomic_DNA"/>
</dbReference>
<evidence type="ECO:0000256" key="6">
    <source>
        <dbReference type="ARBA" id="ARBA00023004"/>
    </source>
</evidence>
<reference evidence="14 15" key="1">
    <citation type="submission" date="2019-06" db="EMBL/GenBank/DDBJ databases">
        <title>A chromosomal-level reference genome of Carpinus fangiana (Coryloideae, Betulaceae).</title>
        <authorList>
            <person name="Yang X."/>
            <person name="Wang Z."/>
            <person name="Zhang L."/>
            <person name="Hao G."/>
            <person name="Liu J."/>
            <person name="Yang Y."/>
        </authorList>
    </citation>
    <scope>NUCLEOTIDE SEQUENCE [LARGE SCALE GENOMIC DNA]</scope>
    <source>
        <strain evidence="14">Cfa_2016G</strain>
        <tissue evidence="14">Leaf</tissue>
    </source>
</reference>
<feature type="region of interest" description="Disordered" evidence="9">
    <location>
        <begin position="1"/>
        <end position="49"/>
    </location>
</feature>
<feature type="compositionally biased region" description="Polar residues" evidence="9">
    <location>
        <begin position="1492"/>
        <end position="1514"/>
    </location>
</feature>
<evidence type="ECO:0000256" key="8">
    <source>
        <dbReference type="PROSITE-ProRule" id="PRU00146"/>
    </source>
</evidence>
<evidence type="ECO:0000259" key="12">
    <source>
        <dbReference type="PROSITE" id="PS51183"/>
    </source>
</evidence>
<dbReference type="SMART" id="SM01014">
    <property type="entry name" value="ARID"/>
    <property type="match status" value="1"/>
</dbReference>
<feature type="compositionally biased region" description="Basic and acidic residues" evidence="9">
    <location>
        <begin position="389"/>
        <end position="400"/>
    </location>
</feature>
<dbReference type="CDD" id="cd16100">
    <property type="entry name" value="ARID"/>
    <property type="match status" value="1"/>
</dbReference>
<dbReference type="PROSITE" id="PS51184">
    <property type="entry name" value="JMJC"/>
    <property type="match status" value="1"/>
</dbReference>
<feature type="compositionally biased region" description="Basic and acidic residues" evidence="9">
    <location>
        <begin position="441"/>
        <end position="455"/>
    </location>
</feature>
<keyword evidence="4 8" id="KW-0863">Zinc-finger</keyword>
<dbReference type="Proteomes" id="UP000327013">
    <property type="component" value="Unassembled WGS sequence"/>
</dbReference>
<keyword evidence="2" id="KW-0479">Metal-binding</keyword>
<comment type="caution">
    <text evidence="14">The sequence shown here is derived from an EMBL/GenBank/DDBJ whole genome shotgun (WGS) entry which is preliminary data.</text>
</comment>
<dbReference type="FunFam" id="1.10.150.60:FF:000016">
    <property type="entry name" value="Putative Lysine-specific demethylase 5B"/>
    <property type="match status" value="1"/>
</dbReference>
<dbReference type="Gene3D" id="2.60.120.650">
    <property type="entry name" value="Cupin"/>
    <property type="match status" value="1"/>
</dbReference>
<dbReference type="InterPro" id="IPR036431">
    <property type="entry name" value="ARID_dom_sf"/>
</dbReference>
<dbReference type="Pfam" id="PF02375">
    <property type="entry name" value="JmjN"/>
    <property type="match status" value="1"/>
</dbReference>
<feature type="compositionally biased region" description="Basic and acidic residues" evidence="9">
    <location>
        <begin position="1588"/>
        <end position="1599"/>
    </location>
</feature>
<organism evidence="14 15">
    <name type="scientific">Carpinus fangiana</name>
    <dbReference type="NCBI Taxonomy" id="176857"/>
    <lineage>
        <taxon>Eukaryota</taxon>
        <taxon>Viridiplantae</taxon>
        <taxon>Streptophyta</taxon>
        <taxon>Embryophyta</taxon>
        <taxon>Tracheophyta</taxon>
        <taxon>Spermatophyta</taxon>
        <taxon>Magnoliopsida</taxon>
        <taxon>eudicotyledons</taxon>
        <taxon>Gunneridae</taxon>
        <taxon>Pentapetalae</taxon>
        <taxon>rosids</taxon>
        <taxon>fabids</taxon>
        <taxon>Fagales</taxon>
        <taxon>Betulaceae</taxon>
        <taxon>Carpinus</taxon>
    </lineage>
</organism>
<feature type="compositionally biased region" description="Basic and acidic residues" evidence="9">
    <location>
        <begin position="306"/>
        <end position="316"/>
    </location>
</feature>
<dbReference type="InterPro" id="IPR003347">
    <property type="entry name" value="JmjC_dom"/>
</dbReference>
<keyword evidence="5" id="KW-0862">Zinc</keyword>